<dbReference type="InterPro" id="IPR039425">
    <property type="entry name" value="RNA_pol_sigma-70-like"/>
</dbReference>
<dbReference type="STRING" id="1168289.GCA_000259075_00844"/>
<keyword evidence="2" id="KW-0805">Transcription regulation</keyword>
<dbReference type="AlphaFoldDB" id="A0A2T0XEG1"/>
<accession>A0A2T0XEG1</accession>
<dbReference type="PANTHER" id="PTHR43133:SF46">
    <property type="entry name" value="RNA POLYMERASE SIGMA-70 FACTOR ECF SUBFAMILY"/>
    <property type="match status" value="1"/>
</dbReference>
<dbReference type="SUPFAM" id="SSF88659">
    <property type="entry name" value="Sigma3 and sigma4 domains of RNA polymerase sigma factors"/>
    <property type="match status" value="1"/>
</dbReference>
<dbReference type="NCBIfam" id="TIGR02937">
    <property type="entry name" value="sigma70-ECF"/>
    <property type="match status" value="1"/>
</dbReference>
<dbReference type="RefSeq" id="WP_181256472.1">
    <property type="nucleotide sequence ID" value="NZ_PVTS01000012.1"/>
</dbReference>
<evidence type="ECO:0000256" key="3">
    <source>
        <dbReference type="ARBA" id="ARBA00023082"/>
    </source>
</evidence>
<feature type="domain" description="RNA polymerase sigma-70 region 2" evidence="5">
    <location>
        <begin position="26"/>
        <end position="82"/>
    </location>
</feature>
<sequence>MRDIIKKDKKNSFDDIFTWLFAELCHFSFTFIHDFNQCEDIVQEVFVKYWNIHENFNSEKASKAWLYKTVKNECIDFLRSNKNTNQLRIEILELISNETPPDFSEEELQYIKNQYSMALEELSEQTAKIFVMNREEFKSYKEIAKELGISIKSVEYHISRALLTMRKHLKDYMAILIVIWNY</sequence>
<dbReference type="Pfam" id="PF04542">
    <property type="entry name" value="Sigma70_r2"/>
    <property type="match status" value="1"/>
</dbReference>
<feature type="domain" description="RNA polymerase sigma factor 70 region 4 type 2" evidence="6">
    <location>
        <begin position="114"/>
        <end position="164"/>
    </location>
</feature>
<organism evidence="7 8">
    <name type="scientific">Marinilabilia salmonicolor</name>
    <dbReference type="NCBI Taxonomy" id="989"/>
    <lineage>
        <taxon>Bacteria</taxon>
        <taxon>Pseudomonadati</taxon>
        <taxon>Bacteroidota</taxon>
        <taxon>Bacteroidia</taxon>
        <taxon>Marinilabiliales</taxon>
        <taxon>Marinilabiliaceae</taxon>
        <taxon>Marinilabilia</taxon>
    </lineage>
</organism>
<evidence type="ECO:0000313" key="8">
    <source>
        <dbReference type="Proteomes" id="UP000252733"/>
    </source>
</evidence>
<dbReference type="GO" id="GO:0006352">
    <property type="term" value="P:DNA-templated transcription initiation"/>
    <property type="evidence" value="ECO:0007669"/>
    <property type="project" value="InterPro"/>
</dbReference>
<protein>
    <submittedName>
        <fullName evidence="7">RNA polymerase sigma-70 factor (ECF subfamily)</fullName>
    </submittedName>
</protein>
<dbReference type="InterPro" id="IPR013324">
    <property type="entry name" value="RNA_pol_sigma_r3/r4-like"/>
</dbReference>
<evidence type="ECO:0000256" key="2">
    <source>
        <dbReference type="ARBA" id="ARBA00023015"/>
    </source>
</evidence>
<evidence type="ECO:0000259" key="5">
    <source>
        <dbReference type="Pfam" id="PF04542"/>
    </source>
</evidence>
<comment type="similarity">
    <text evidence="1">Belongs to the sigma-70 factor family. ECF subfamily.</text>
</comment>
<dbReference type="GO" id="GO:0003677">
    <property type="term" value="F:DNA binding"/>
    <property type="evidence" value="ECO:0007669"/>
    <property type="project" value="InterPro"/>
</dbReference>
<dbReference type="EMBL" id="QPIZ01000007">
    <property type="protein sequence ID" value="RCW36841.1"/>
    <property type="molecule type" value="Genomic_DNA"/>
</dbReference>
<evidence type="ECO:0000256" key="1">
    <source>
        <dbReference type="ARBA" id="ARBA00010641"/>
    </source>
</evidence>
<dbReference type="InterPro" id="IPR013325">
    <property type="entry name" value="RNA_pol_sigma_r2"/>
</dbReference>
<comment type="caution">
    <text evidence="7">The sequence shown here is derived from an EMBL/GenBank/DDBJ whole genome shotgun (WGS) entry which is preliminary data.</text>
</comment>
<dbReference type="Gene3D" id="1.10.1740.10">
    <property type="match status" value="1"/>
</dbReference>
<dbReference type="InterPro" id="IPR014284">
    <property type="entry name" value="RNA_pol_sigma-70_dom"/>
</dbReference>
<keyword evidence="3" id="KW-0731">Sigma factor</keyword>
<dbReference type="Pfam" id="PF08281">
    <property type="entry name" value="Sigma70_r4_2"/>
    <property type="match status" value="1"/>
</dbReference>
<dbReference type="NCBIfam" id="TIGR02985">
    <property type="entry name" value="Sig70_bacteroi1"/>
    <property type="match status" value="1"/>
</dbReference>
<dbReference type="InterPro" id="IPR013249">
    <property type="entry name" value="RNA_pol_sigma70_r4_t2"/>
</dbReference>
<dbReference type="InterPro" id="IPR007627">
    <property type="entry name" value="RNA_pol_sigma70_r2"/>
</dbReference>
<dbReference type="PANTHER" id="PTHR43133">
    <property type="entry name" value="RNA POLYMERASE ECF-TYPE SIGMA FACTO"/>
    <property type="match status" value="1"/>
</dbReference>
<evidence type="ECO:0000256" key="4">
    <source>
        <dbReference type="ARBA" id="ARBA00023163"/>
    </source>
</evidence>
<proteinExistence type="inferred from homology"/>
<dbReference type="InterPro" id="IPR014327">
    <property type="entry name" value="RNA_pol_sigma70_bacteroid"/>
</dbReference>
<dbReference type="CDD" id="cd06171">
    <property type="entry name" value="Sigma70_r4"/>
    <property type="match status" value="1"/>
</dbReference>
<keyword evidence="8" id="KW-1185">Reference proteome</keyword>
<keyword evidence="4" id="KW-0804">Transcription</keyword>
<evidence type="ECO:0000313" key="7">
    <source>
        <dbReference type="EMBL" id="RCW36841.1"/>
    </source>
</evidence>
<evidence type="ECO:0000259" key="6">
    <source>
        <dbReference type="Pfam" id="PF08281"/>
    </source>
</evidence>
<dbReference type="SUPFAM" id="SSF88946">
    <property type="entry name" value="Sigma2 domain of RNA polymerase sigma factors"/>
    <property type="match status" value="1"/>
</dbReference>
<dbReference type="GO" id="GO:0016987">
    <property type="term" value="F:sigma factor activity"/>
    <property type="evidence" value="ECO:0007669"/>
    <property type="project" value="UniProtKB-KW"/>
</dbReference>
<dbReference type="Gene3D" id="1.10.10.10">
    <property type="entry name" value="Winged helix-like DNA-binding domain superfamily/Winged helix DNA-binding domain"/>
    <property type="match status" value="1"/>
</dbReference>
<dbReference type="InterPro" id="IPR036388">
    <property type="entry name" value="WH-like_DNA-bd_sf"/>
</dbReference>
<dbReference type="Proteomes" id="UP000252733">
    <property type="component" value="Unassembled WGS sequence"/>
</dbReference>
<name>A0A2T0XEG1_9BACT</name>
<reference evidence="7 8" key="1">
    <citation type="submission" date="2018-07" db="EMBL/GenBank/DDBJ databases">
        <title>Freshwater and sediment microbial communities from various areas in North America, analyzing microbe dynamics in response to fracking.</title>
        <authorList>
            <person name="Lamendella R."/>
        </authorList>
    </citation>
    <scope>NUCLEOTIDE SEQUENCE [LARGE SCALE GENOMIC DNA]</scope>
    <source>
        <strain evidence="7 8">160A</strain>
    </source>
</reference>
<gene>
    <name evidence="7" type="ORF">DFO77_107132</name>
</gene>